<dbReference type="Gene3D" id="3.30.420.10">
    <property type="entry name" value="Ribonuclease H-like superfamily/Ribonuclease H"/>
    <property type="match status" value="1"/>
</dbReference>
<evidence type="ECO:0000256" key="1">
    <source>
        <dbReference type="ARBA" id="ARBA00012493"/>
    </source>
</evidence>
<name>A0AAE1HUY4_9NEOP</name>
<dbReference type="Pfam" id="PF17917">
    <property type="entry name" value="RT_RNaseH"/>
    <property type="match status" value="1"/>
</dbReference>
<dbReference type="PANTHER" id="PTHR37984:SF5">
    <property type="entry name" value="PROTEIN NYNRIN-LIKE"/>
    <property type="match status" value="1"/>
</dbReference>
<reference evidence="11" key="2">
    <citation type="journal article" date="2023" name="BMC Genomics">
        <title>Pest status, molecular evolution, and epigenetic factors derived from the genome assembly of Frankliniella fusca, a thysanopteran phytovirus vector.</title>
        <authorList>
            <person name="Catto M.A."/>
            <person name="Labadie P.E."/>
            <person name="Jacobson A.L."/>
            <person name="Kennedy G.G."/>
            <person name="Srinivasan R."/>
            <person name="Hunt B.G."/>
        </authorList>
    </citation>
    <scope>NUCLEOTIDE SEQUENCE</scope>
    <source>
        <strain evidence="11">PL_HMW_Pooled</strain>
    </source>
</reference>
<dbReference type="InterPro" id="IPR041588">
    <property type="entry name" value="Integrase_H2C2"/>
</dbReference>
<feature type="compositionally biased region" description="Pro residues" evidence="8">
    <location>
        <begin position="296"/>
        <end position="308"/>
    </location>
</feature>
<dbReference type="InterPro" id="IPR050951">
    <property type="entry name" value="Retrovirus_Pol_polyprotein"/>
</dbReference>
<dbReference type="GO" id="GO:0042575">
    <property type="term" value="C:DNA polymerase complex"/>
    <property type="evidence" value="ECO:0007669"/>
    <property type="project" value="UniProtKB-ARBA"/>
</dbReference>
<keyword evidence="12" id="KW-1185">Reference proteome</keyword>
<dbReference type="Pfam" id="PF17921">
    <property type="entry name" value="Integrase_H2C2"/>
    <property type="match status" value="1"/>
</dbReference>
<dbReference type="PROSITE" id="PS50175">
    <property type="entry name" value="ASP_PROT_RETROV"/>
    <property type="match status" value="1"/>
</dbReference>
<evidence type="ECO:0000256" key="4">
    <source>
        <dbReference type="ARBA" id="ARBA00022722"/>
    </source>
</evidence>
<gene>
    <name evidence="11" type="ORF">KUF71_016224</name>
</gene>
<feature type="region of interest" description="Disordered" evidence="8">
    <location>
        <begin position="283"/>
        <end position="311"/>
    </location>
</feature>
<dbReference type="PROSITE" id="PS50994">
    <property type="entry name" value="INTEGRASE"/>
    <property type="match status" value="1"/>
</dbReference>
<keyword evidence="3" id="KW-0548">Nucleotidyltransferase</keyword>
<evidence type="ECO:0000256" key="5">
    <source>
        <dbReference type="ARBA" id="ARBA00022759"/>
    </source>
</evidence>
<dbReference type="PANTHER" id="PTHR37984">
    <property type="entry name" value="PROTEIN CBG26694"/>
    <property type="match status" value="1"/>
</dbReference>
<dbReference type="InterPro" id="IPR001584">
    <property type="entry name" value="Integrase_cat-core"/>
</dbReference>
<protein>
    <recommendedName>
        <fullName evidence="1">RNA-directed DNA polymerase</fullName>
        <ecNumber evidence="1">2.7.7.49</ecNumber>
    </recommendedName>
</protein>
<feature type="region of interest" description="Disordered" evidence="8">
    <location>
        <begin position="206"/>
        <end position="239"/>
    </location>
</feature>
<dbReference type="GO" id="GO:0004190">
    <property type="term" value="F:aspartic-type endopeptidase activity"/>
    <property type="evidence" value="ECO:0007669"/>
    <property type="project" value="InterPro"/>
</dbReference>
<keyword evidence="6" id="KW-0378">Hydrolase</keyword>
<evidence type="ECO:0000259" key="10">
    <source>
        <dbReference type="PROSITE" id="PS50994"/>
    </source>
</evidence>
<evidence type="ECO:0000256" key="3">
    <source>
        <dbReference type="ARBA" id="ARBA00022695"/>
    </source>
</evidence>
<dbReference type="InterPro" id="IPR001995">
    <property type="entry name" value="Peptidase_A2_cat"/>
</dbReference>
<proteinExistence type="predicted"/>
<accession>A0AAE1HUY4</accession>
<dbReference type="FunFam" id="1.10.340.70:FF:000003">
    <property type="entry name" value="Protein CBG25708"/>
    <property type="match status" value="1"/>
</dbReference>
<dbReference type="AlphaFoldDB" id="A0AAE1HUY4"/>
<keyword evidence="2" id="KW-0808">Transferase</keyword>
<reference evidence="11" key="1">
    <citation type="submission" date="2021-07" db="EMBL/GenBank/DDBJ databases">
        <authorList>
            <person name="Catto M.A."/>
            <person name="Jacobson A."/>
            <person name="Kennedy G."/>
            <person name="Labadie P."/>
            <person name="Hunt B.G."/>
            <person name="Srinivasan R."/>
        </authorList>
    </citation>
    <scope>NUCLEOTIDE SEQUENCE</scope>
    <source>
        <strain evidence="11">PL_HMW_Pooled</strain>
        <tissue evidence="11">Head</tissue>
    </source>
</reference>
<dbReference type="InterPro" id="IPR012337">
    <property type="entry name" value="RNaseH-like_sf"/>
</dbReference>
<dbReference type="GO" id="GO:0003676">
    <property type="term" value="F:nucleic acid binding"/>
    <property type="evidence" value="ECO:0007669"/>
    <property type="project" value="InterPro"/>
</dbReference>
<evidence type="ECO:0000313" key="12">
    <source>
        <dbReference type="Proteomes" id="UP001219518"/>
    </source>
</evidence>
<evidence type="ECO:0000256" key="6">
    <source>
        <dbReference type="ARBA" id="ARBA00022801"/>
    </source>
</evidence>
<dbReference type="SUPFAM" id="SSF56672">
    <property type="entry name" value="DNA/RNA polymerases"/>
    <property type="match status" value="1"/>
</dbReference>
<keyword evidence="7" id="KW-0695">RNA-directed DNA polymerase</keyword>
<organism evidence="11 12">
    <name type="scientific">Frankliniella fusca</name>
    <dbReference type="NCBI Taxonomy" id="407009"/>
    <lineage>
        <taxon>Eukaryota</taxon>
        <taxon>Metazoa</taxon>
        <taxon>Ecdysozoa</taxon>
        <taxon>Arthropoda</taxon>
        <taxon>Hexapoda</taxon>
        <taxon>Insecta</taxon>
        <taxon>Pterygota</taxon>
        <taxon>Neoptera</taxon>
        <taxon>Paraneoptera</taxon>
        <taxon>Thysanoptera</taxon>
        <taxon>Terebrantia</taxon>
        <taxon>Thripoidea</taxon>
        <taxon>Thripidae</taxon>
        <taxon>Frankliniella</taxon>
    </lineage>
</organism>
<dbReference type="InterPro" id="IPR043502">
    <property type="entry name" value="DNA/RNA_pol_sf"/>
</dbReference>
<evidence type="ECO:0000313" key="11">
    <source>
        <dbReference type="EMBL" id="KAK3927939.1"/>
    </source>
</evidence>
<keyword evidence="4" id="KW-0540">Nuclease</keyword>
<dbReference type="Gene3D" id="2.40.70.10">
    <property type="entry name" value="Acid Proteases"/>
    <property type="match status" value="1"/>
</dbReference>
<comment type="caution">
    <text evidence="11">The sequence shown here is derived from an EMBL/GenBank/DDBJ whole genome shotgun (WGS) entry which is preliminary data.</text>
</comment>
<dbReference type="CDD" id="cd01647">
    <property type="entry name" value="RT_LTR"/>
    <property type="match status" value="1"/>
</dbReference>
<dbReference type="Gene3D" id="3.10.10.10">
    <property type="entry name" value="HIV Type 1 Reverse Transcriptase, subunit A, domain 1"/>
    <property type="match status" value="1"/>
</dbReference>
<dbReference type="Gene3D" id="1.10.340.70">
    <property type="match status" value="1"/>
</dbReference>
<dbReference type="GO" id="GO:0004519">
    <property type="term" value="F:endonuclease activity"/>
    <property type="evidence" value="ECO:0007669"/>
    <property type="project" value="UniProtKB-KW"/>
</dbReference>
<dbReference type="Proteomes" id="UP001219518">
    <property type="component" value="Unassembled WGS sequence"/>
</dbReference>
<feature type="compositionally biased region" description="Polar residues" evidence="8">
    <location>
        <begin position="219"/>
        <end position="230"/>
    </location>
</feature>
<evidence type="ECO:0000256" key="7">
    <source>
        <dbReference type="ARBA" id="ARBA00022918"/>
    </source>
</evidence>
<feature type="domain" description="Peptidase A2" evidence="9">
    <location>
        <begin position="357"/>
        <end position="436"/>
    </location>
</feature>
<sequence length="1193" mass="133197">MPATEEPQVIVVQPSFNHLTPYDSTTMSLKAWFELFQHFCYVNDIPKEPTVVEPAVPPYNKRRALFLSHLSTRVYEYLSAACLPTPPKDLPIPVLYEKLEKRFQPPGLIQTNRYHFGNRNQRPNENAEDFLCALQTLALNCNFGNYWEEAIRDRLINGARSHTARSKCLDQQPNTIAATLKILSQEEAVQEQAKLLSQQLNRISVNDNRSKSLKPADNANKTAASAPNQPKKSNGNGNGNSKGCYRCGRSHDPKSCFALKLTCKKCTLRGHLANMCKTKRSRINHLQSGSSTSGPSPQPQSDPQPKGPAPEFSNPLLQVLTFWRTNRRNSNVFVVAIGALKASPPLLVNLTVNNVILQFEIDTGAGITVMALSTFKALFPSLQLQKSTVLLSALSGLIENTGEVSVKVKFNDATHDLLLITCKHASEFKPLLGRDWLDVLWPNWRQALTSQVALCNVQSTPIHVPSLEQLHKMFPRPFAINSDTAIEGYTARLVLKDNAQPIFAKAYPLPFGMEKPVNEVLDNLVQSGKAVRVRVAEWASPGFAVPKKDGKVRYVADFKRTLNPQLRVDYYPLPRPDHVFSNLSNGKFFTSLDLTDAYTQLVLHPDSQELCVLNTHKGLYKLTRLIYGVNSAAAIFQSTMDSILDGLPGCQKAFDNTKKLLQSSDLLMHFDPDLPIILSTDASPVGVGCVLAHVVKVDGKVIERPVMFASATLTSAQQNYSQVDREAFAVIFAVTKLYKFLWGRQFTICTDNSAIQRILSPDKGLPLRTNHRLQHWATILQGFNYQIVHRKSSLMSVPDALSRLPSPVSLNYVTPLIKLPITVDVVSEQTLSDPLLSKVIDFTHHGWPDHNPFPNHSELTEYFKRRDQLSIQQKCLMMGNRVIIPPGLRGQALSILHMGHPGIVRSQNLARSYFWWPSITSDIQNLITNCSPCAKVNLNPKPEFIPWTPSKYPFERVHIDFYSYKRHQFFIFCDSYSKWLHIQIMPTTVASAVNNLLFSIFAMWGCLPTSLVSDNGPPFDSSEFIQFLTNLNITLKHSPIYHPPSNAQAERGVGIAKKGLDKILEELGGVVPGVTGSSKPNNPISQAVLSDAINIFLFTHHNTPCTVTQKSPNQMLLSFKPRTFLSQSNPTQSSSLGLPSTFSRFRPGDKVTVRLNNSNLEGVIIRQIGVNNCFVNINGVIKQVHFNQLSLKP</sequence>
<dbReference type="SUPFAM" id="SSF50630">
    <property type="entry name" value="Acid proteases"/>
    <property type="match status" value="1"/>
</dbReference>
<dbReference type="EMBL" id="JAHWGI010001301">
    <property type="protein sequence ID" value="KAK3927939.1"/>
    <property type="molecule type" value="Genomic_DNA"/>
</dbReference>
<dbReference type="InterPro" id="IPR036397">
    <property type="entry name" value="RNaseH_sf"/>
</dbReference>
<dbReference type="CDD" id="cd09274">
    <property type="entry name" value="RNase_HI_RT_Ty3"/>
    <property type="match status" value="1"/>
</dbReference>
<evidence type="ECO:0000256" key="8">
    <source>
        <dbReference type="SAM" id="MobiDB-lite"/>
    </source>
</evidence>
<keyword evidence="5" id="KW-0255">Endonuclease</keyword>
<dbReference type="GO" id="GO:0003964">
    <property type="term" value="F:RNA-directed DNA polymerase activity"/>
    <property type="evidence" value="ECO:0007669"/>
    <property type="project" value="UniProtKB-KW"/>
</dbReference>
<dbReference type="EC" id="2.7.7.49" evidence="1"/>
<dbReference type="GO" id="GO:0015074">
    <property type="term" value="P:DNA integration"/>
    <property type="evidence" value="ECO:0007669"/>
    <property type="project" value="InterPro"/>
</dbReference>
<feature type="domain" description="Integrase catalytic" evidence="10">
    <location>
        <begin position="949"/>
        <end position="1120"/>
    </location>
</feature>
<dbReference type="SUPFAM" id="SSF53098">
    <property type="entry name" value="Ribonuclease H-like"/>
    <property type="match status" value="1"/>
</dbReference>
<evidence type="ECO:0000259" key="9">
    <source>
        <dbReference type="PROSITE" id="PS50175"/>
    </source>
</evidence>
<dbReference type="InterPro" id="IPR021109">
    <property type="entry name" value="Peptidase_aspartic_dom_sf"/>
</dbReference>
<evidence type="ECO:0000256" key="2">
    <source>
        <dbReference type="ARBA" id="ARBA00022679"/>
    </source>
</evidence>
<dbReference type="InterPro" id="IPR041373">
    <property type="entry name" value="RT_RNaseH"/>
</dbReference>
<dbReference type="GO" id="GO:0006508">
    <property type="term" value="P:proteolysis"/>
    <property type="evidence" value="ECO:0007669"/>
    <property type="project" value="InterPro"/>
</dbReference>